<dbReference type="Gene3D" id="3.40.50.150">
    <property type="entry name" value="Vaccinia Virus protein VP39"/>
    <property type="match status" value="1"/>
</dbReference>
<dbReference type="PANTHER" id="PTHR43861">
    <property type="entry name" value="TRANS-ACONITATE 2-METHYLTRANSFERASE-RELATED"/>
    <property type="match status" value="1"/>
</dbReference>
<gene>
    <name evidence="2" type="ORF">CRP01_13050</name>
</gene>
<dbReference type="EMBL" id="PDUD01000019">
    <property type="protein sequence ID" value="PHN05903.1"/>
    <property type="molecule type" value="Genomic_DNA"/>
</dbReference>
<keyword evidence="3" id="KW-1185">Reference proteome</keyword>
<dbReference type="OrthoDB" id="9795634at2"/>
<feature type="domain" description="Methyltransferase" evidence="1">
    <location>
        <begin position="39"/>
        <end position="144"/>
    </location>
</feature>
<proteinExistence type="predicted"/>
<dbReference type="Pfam" id="PF13847">
    <property type="entry name" value="Methyltransf_31"/>
    <property type="match status" value="1"/>
</dbReference>
<evidence type="ECO:0000259" key="1">
    <source>
        <dbReference type="Pfam" id="PF13847"/>
    </source>
</evidence>
<protein>
    <recommendedName>
        <fullName evidence="1">Methyltransferase domain-containing protein</fullName>
    </recommendedName>
</protein>
<dbReference type="CDD" id="cd02440">
    <property type="entry name" value="AdoMet_MTases"/>
    <property type="match status" value="1"/>
</dbReference>
<dbReference type="InterPro" id="IPR029063">
    <property type="entry name" value="SAM-dependent_MTases_sf"/>
</dbReference>
<dbReference type="RefSeq" id="WP_099150496.1">
    <property type="nucleotide sequence ID" value="NZ_PDUD01000019.1"/>
</dbReference>
<dbReference type="Proteomes" id="UP000223913">
    <property type="component" value="Unassembled WGS sequence"/>
</dbReference>
<comment type="caution">
    <text evidence="2">The sequence shown here is derived from an EMBL/GenBank/DDBJ whole genome shotgun (WGS) entry which is preliminary data.</text>
</comment>
<accession>A0A2D0NDR0</accession>
<organism evidence="2 3">
    <name type="scientific">Flavilitoribacter nigricans (strain ATCC 23147 / DSM 23189 / NBRC 102662 / NCIMB 1420 / SS-2)</name>
    <name type="common">Lewinella nigricans</name>
    <dbReference type="NCBI Taxonomy" id="1122177"/>
    <lineage>
        <taxon>Bacteria</taxon>
        <taxon>Pseudomonadati</taxon>
        <taxon>Bacteroidota</taxon>
        <taxon>Saprospiria</taxon>
        <taxon>Saprospirales</taxon>
        <taxon>Lewinellaceae</taxon>
        <taxon>Flavilitoribacter</taxon>
    </lineage>
</organism>
<dbReference type="PANTHER" id="PTHR43861:SF1">
    <property type="entry name" value="TRANS-ACONITATE 2-METHYLTRANSFERASE"/>
    <property type="match status" value="1"/>
</dbReference>
<dbReference type="InterPro" id="IPR025714">
    <property type="entry name" value="Methyltranfer_dom"/>
</dbReference>
<evidence type="ECO:0000313" key="2">
    <source>
        <dbReference type="EMBL" id="PHN05903.1"/>
    </source>
</evidence>
<sequence length="211" mass="23697">MNITQKEEKFWDRLAGRFDRNPESINSAAADKAKPWLRPGDQVLDFGCATGTVSCAVAPSVGKVLGIDISSKMIEFAREKAERFQIENVDFQKSSLFDQRLEHGTFDLVLAFNVLHLIPDTRAILRRTHALLKPGGLFISLTTCMGNRTLTNTLLYLAFQPLIKFGAMPFLHFFKREALEEAVIKEGFQMVEQEAWPGKASCFLVSRKLGS</sequence>
<dbReference type="AlphaFoldDB" id="A0A2D0NDR0"/>
<evidence type="ECO:0000313" key="3">
    <source>
        <dbReference type="Proteomes" id="UP000223913"/>
    </source>
</evidence>
<reference evidence="2 3" key="1">
    <citation type="submission" date="2017-10" db="EMBL/GenBank/DDBJ databases">
        <title>The draft genome sequence of Lewinella nigricans NBRC 102662.</title>
        <authorList>
            <person name="Wang K."/>
        </authorList>
    </citation>
    <scope>NUCLEOTIDE SEQUENCE [LARGE SCALE GENOMIC DNA]</scope>
    <source>
        <strain evidence="2 3">NBRC 102662</strain>
    </source>
</reference>
<dbReference type="SUPFAM" id="SSF53335">
    <property type="entry name" value="S-adenosyl-L-methionine-dependent methyltransferases"/>
    <property type="match status" value="1"/>
</dbReference>
<name>A0A2D0NDR0_FLAN2</name>